<feature type="transmembrane region" description="Helical" evidence="8">
    <location>
        <begin position="324"/>
        <end position="347"/>
    </location>
</feature>
<dbReference type="Pfam" id="PF00005">
    <property type="entry name" value="ABC_tran"/>
    <property type="match status" value="1"/>
</dbReference>
<keyword evidence="7 8" id="KW-0472">Membrane</keyword>
<dbReference type="InterPro" id="IPR011527">
    <property type="entry name" value="ABC1_TM_dom"/>
</dbReference>
<keyword evidence="3 8" id="KW-0812">Transmembrane</keyword>
<dbReference type="GO" id="GO:0016887">
    <property type="term" value="F:ATP hydrolysis activity"/>
    <property type="evidence" value="ECO:0007669"/>
    <property type="project" value="InterPro"/>
</dbReference>
<dbReference type="GO" id="GO:0016020">
    <property type="term" value="C:membrane"/>
    <property type="evidence" value="ECO:0007669"/>
    <property type="project" value="UniProtKB-SubCell"/>
</dbReference>
<dbReference type="PROSITE" id="PS50929">
    <property type="entry name" value="ABC_TM1F"/>
    <property type="match status" value="1"/>
</dbReference>
<accession>A0AAV8SS15</accession>
<dbReference type="InterPro" id="IPR027417">
    <property type="entry name" value="P-loop_NTPase"/>
</dbReference>
<dbReference type="GO" id="GO:0140359">
    <property type="term" value="F:ABC-type transporter activity"/>
    <property type="evidence" value="ECO:0007669"/>
    <property type="project" value="InterPro"/>
</dbReference>
<sequence>MAKMSQQLLLKTSIFPLPSPKLKPKPQNALDPSFPSPTTKSRILFLPSKPLLKPLLATKLGSPPPSTYQSPKRRHNPFSSALQTLSTIKPHLLSQLRPILLGWFFSLVTVVSLSQIVPRIGKLSGTVSGINSLELRNEGLVVGVLFLTKLIACYWQQAFLWEAALNSVYGIRIHVFECVLDREMSFFEGGSGVSAGDIAYRITAEAADVANTVYALLSTIVPSVLQLSAMASQMMANSPVLSLISAMVIPCVAVAIAHLGERLRSISKRAHLSIATLSAYLNEVLPGILFVKANNAEQCESARFKRLAYVDLTEHLKKKKLKAFIPQIVQIVYFGSLFTLCIGSLVVSRGCFNGCSLVSFITSLVFLIEPLQDIGKAVNEWKQGEPAIERLFDMTRIKSKVIEKPDAVNLDYVKGDIQFCDISFRYGDNRPLVLNRLNLHIKAGETVAFVGPSGGGKTTIVKLLLRLYDPLSGCVLVDNQNIQNIKLESLRKNIGLVSQDITLFSGTVAENIGYRELVTRVDMEKVELASQIAYADEFIRKLPKGYNTNIGPRGSSLSGGQKQRLAIARALYQDSSILILDEATSALDSKSELFVRQALQNLKGNHTVIVISHRLETILMAERVFLLENGKAEELTRSTLLAAHYNSQPLHGIAV</sequence>
<organism evidence="11 12">
    <name type="scientific">Erythroxylum novogranatense</name>
    <dbReference type="NCBI Taxonomy" id="1862640"/>
    <lineage>
        <taxon>Eukaryota</taxon>
        <taxon>Viridiplantae</taxon>
        <taxon>Streptophyta</taxon>
        <taxon>Embryophyta</taxon>
        <taxon>Tracheophyta</taxon>
        <taxon>Spermatophyta</taxon>
        <taxon>Magnoliopsida</taxon>
        <taxon>eudicotyledons</taxon>
        <taxon>Gunneridae</taxon>
        <taxon>Pentapetalae</taxon>
        <taxon>rosids</taxon>
        <taxon>fabids</taxon>
        <taxon>Malpighiales</taxon>
        <taxon>Erythroxylaceae</taxon>
        <taxon>Erythroxylum</taxon>
    </lineage>
</organism>
<comment type="caution">
    <text evidence="11">The sequence shown here is derived from an EMBL/GenBank/DDBJ whole genome shotgun (WGS) entry which is preliminary data.</text>
</comment>
<protein>
    <recommendedName>
        <fullName evidence="13">ABC transporter B family member 29, chloroplastic</fullName>
    </recommendedName>
</protein>
<evidence type="ECO:0000256" key="5">
    <source>
        <dbReference type="ARBA" id="ARBA00022840"/>
    </source>
</evidence>
<keyword evidence="6 8" id="KW-1133">Transmembrane helix</keyword>
<dbReference type="SUPFAM" id="SSF52540">
    <property type="entry name" value="P-loop containing nucleoside triphosphate hydrolases"/>
    <property type="match status" value="1"/>
</dbReference>
<dbReference type="PANTHER" id="PTHR24221">
    <property type="entry name" value="ATP-BINDING CASSETTE SUB-FAMILY B"/>
    <property type="match status" value="1"/>
</dbReference>
<dbReference type="EMBL" id="JAIWQS010000009">
    <property type="protein sequence ID" value="KAJ8754786.1"/>
    <property type="molecule type" value="Genomic_DNA"/>
</dbReference>
<evidence type="ECO:0000313" key="12">
    <source>
        <dbReference type="Proteomes" id="UP001159364"/>
    </source>
</evidence>
<dbReference type="InterPro" id="IPR003593">
    <property type="entry name" value="AAA+_ATPase"/>
</dbReference>
<feature type="domain" description="ABC transporter" evidence="9">
    <location>
        <begin position="417"/>
        <end position="654"/>
    </location>
</feature>
<dbReference type="PROSITE" id="PS00211">
    <property type="entry name" value="ABC_TRANSPORTER_1"/>
    <property type="match status" value="1"/>
</dbReference>
<dbReference type="Gene3D" id="1.20.1560.10">
    <property type="entry name" value="ABC transporter type 1, transmembrane domain"/>
    <property type="match status" value="1"/>
</dbReference>
<dbReference type="FunFam" id="1.20.1560.10:FF:000096">
    <property type="entry name" value="ABC transporter related"/>
    <property type="match status" value="1"/>
</dbReference>
<dbReference type="InterPro" id="IPR036640">
    <property type="entry name" value="ABC1_TM_sf"/>
</dbReference>
<evidence type="ECO:0000256" key="1">
    <source>
        <dbReference type="ARBA" id="ARBA00004141"/>
    </source>
</evidence>
<evidence type="ECO:0000256" key="8">
    <source>
        <dbReference type="SAM" id="Phobius"/>
    </source>
</evidence>
<dbReference type="Gene3D" id="3.40.50.300">
    <property type="entry name" value="P-loop containing nucleotide triphosphate hydrolases"/>
    <property type="match status" value="1"/>
</dbReference>
<evidence type="ECO:0000256" key="6">
    <source>
        <dbReference type="ARBA" id="ARBA00022989"/>
    </source>
</evidence>
<keyword evidence="2" id="KW-0813">Transport</keyword>
<feature type="domain" description="ABC transmembrane type-1" evidence="10">
    <location>
        <begin position="92"/>
        <end position="383"/>
    </location>
</feature>
<evidence type="ECO:0000313" key="11">
    <source>
        <dbReference type="EMBL" id="KAJ8754786.1"/>
    </source>
</evidence>
<feature type="transmembrane region" description="Helical" evidence="8">
    <location>
        <begin position="99"/>
        <end position="118"/>
    </location>
</feature>
<keyword evidence="5" id="KW-0067">ATP-binding</keyword>
<dbReference type="Pfam" id="PF00664">
    <property type="entry name" value="ABC_membrane"/>
    <property type="match status" value="1"/>
</dbReference>
<proteinExistence type="predicted"/>
<evidence type="ECO:0000256" key="7">
    <source>
        <dbReference type="ARBA" id="ARBA00023136"/>
    </source>
</evidence>
<dbReference type="AlphaFoldDB" id="A0AAV8SS15"/>
<dbReference type="FunFam" id="3.40.50.300:FF:001371">
    <property type="entry name" value="ABC transporter ATP-binding protein"/>
    <property type="match status" value="1"/>
</dbReference>
<name>A0AAV8SS15_9ROSI</name>
<dbReference type="InterPro" id="IPR017871">
    <property type="entry name" value="ABC_transporter-like_CS"/>
</dbReference>
<evidence type="ECO:0000259" key="10">
    <source>
        <dbReference type="PROSITE" id="PS50929"/>
    </source>
</evidence>
<evidence type="ECO:0000256" key="4">
    <source>
        <dbReference type="ARBA" id="ARBA00022741"/>
    </source>
</evidence>
<feature type="transmembrane region" description="Helical" evidence="8">
    <location>
        <begin position="139"/>
        <end position="157"/>
    </location>
</feature>
<dbReference type="PROSITE" id="PS50893">
    <property type="entry name" value="ABC_TRANSPORTER_2"/>
    <property type="match status" value="1"/>
</dbReference>
<evidence type="ECO:0000259" key="9">
    <source>
        <dbReference type="PROSITE" id="PS50893"/>
    </source>
</evidence>
<feature type="transmembrane region" description="Helical" evidence="8">
    <location>
        <begin position="240"/>
        <end position="259"/>
    </location>
</feature>
<dbReference type="InterPro" id="IPR039421">
    <property type="entry name" value="Type_1_exporter"/>
</dbReference>
<dbReference type="Proteomes" id="UP001159364">
    <property type="component" value="Linkage Group LG09"/>
</dbReference>
<dbReference type="GO" id="GO:0005524">
    <property type="term" value="F:ATP binding"/>
    <property type="evidence" value="ECO:0007669"/>
    <property type="project" value="UniProtKB-KW"/>
</dbReference>
<comment type="subcellular location">
    <subcellularLocation>
        <location evidence="1">Membrane</location>
        <topology evidence="1">Multi-pass membrane protein</topology>
    </subcellularLocation>
</comment>
<keyword evidence="4" id="KW-0547">Nucleotide-binding</keyword>
<evidence type="ECO:0008006" key="13">
    <source>
        <dbReference type="Google" id="ProtNLM"/>
    </source>
</evidence>
<gene>
    <name evidence="11" type="ORF">K2173_012175</name>
</gene>
<dbReference type="SMART" id="SM00382">
    <property type="entry name" value="AAA"/>
    <property type="match status" value="1"/>
</dbReference>
<dbReference type="SUPFAM" id="SSF90123">
    <property type="entry name" value="ABC transporter transmembrane region"/>
    <property type="match status" value="1"/>
</dbReference>
<dbReference type="InterPro" id="IPR003439">
    <property type="entry name" value="ABC_transporter-like_ATP-bd"/>
</dbReference>
<evidence type="ECO:0000256" key="2">
    <source>
        <dbReference type="ARBA" id="ARBA00022448"/>
    </source>
</evidence>
<dbReference type="CDD" id="cd07346">
    <property type="entry name" value="ABC_6TM_exporters"/>
    <property type="match status" value="1"/>
</dbReference>
<keyword evidence="12" id="KW-1185">Reference proteome</keyword>
<dbReference type="PANTHER" id="PTHR24221:SF630">
    <property type="entry name" value="ABC TRANSPORTER B FAMILY MEMBER 29, CHLOROPLASTIC"/>
    <property type="match status" value="1"/>
</dbReference>
<reference evidence="11 12" key="1">
    <citation type="submission" date="2021-09" db="EMBL/GenBank/DDBJ databases">
        <title>Genomic insights and catalytic innovation underlie evolution of tropane alkaloids biosynthesis.</title>
        <authorList>
            <person name="Wang Y.-J."/>
            <person name="Tian T."/>
            <person name="Huang J.-P."/>
            <person name="Huang S.-X."/>
        </authorList>
    </citation>
    <scope>NUCLEOTIDE SEQUENCE [LARGE SCALE GENOMIC DNA]</scope>
    <source>
        <strain evidence="11">KIB-2018</strain>
        <tissue evidence="11">Leaf</tissue>
    </source>
</reference>
<evidence type="ECO:0000256" key="3">
    <source>
        <dbReference type="ARBA" id="ARBA00022692"/>
    </source>
</evidence>